<sequence length="256" mass="29492">MKFFKIITTLLFFIFSTQNGHSQQVDSTKTVANFSGTIGLTNNGFSIIPTFSLNNPAAIVLLSWQKKRWSFDPDIRLVPDASKGSMLFWLRYRIIEQQKFSLRVGVHPAFNFVRRKVADNGKTVEITELLRFVAGEVAPNYQISPNWSVGAVYFYGKALQKHGPQRTHVLFLNTSVSNIKISNHFRFQLVPMVYFLYPDSFKGTYLSVTGILSRKNFPFTLQSTINQTFNSDIPDNKHFMWNVMVAYNFSKNYKRI</sequence>
<comment type="caution">
    <text evidence="1">The sequence shown here is derived from an EMBL/GenBank/DDBJ whole genome shotgun (WGS) entry which is preliminary data.</text>
</comment>
<evidence type="ECO:0000313" key="2">
    <source>
        <dbReference type="Proteomes" id="UP000293162"/>
    </source>
</evidence>
<gene>
    <name evidence="1" type="ORF">EWM59_20980</name>
</gene>
<dbReference type="EMBL" id="SEWF01000040">
    <property type="protein sequence ID" value="RYU93610.1"/>
    <property type="molecule type" value="Genomic_DNA"/>
</dbReference>
<evidence type="ECO:0008006" key="3">
    <source>
        <dbReference type="Google" id="ProtNLM"/>
    </source>
</evidence>
<proteinExistence type="predicted"/>
<evidence type="ECO:0000313" key="1">
    <source>
        <dbReference type="EMBL" id="RYU93610.1"/>
    </source>
</evidence>
<keyword evidence="2" id="KW-1185">Reference proteome</keyword>
<accession>A0A4V1ZCR8</accession>
<dbReference type="OrthoDB" id="650068at2"/>
<organism evidence="1 2">
    <name type="scientific">Emticicia agri</name>
    <dbReference type="NCBI Taxonomy" id="2492393"/>
    <lineage>
        <taxon>Bacteria</taxon>
        <taxon>Pseudomonadati</taxon>
        <taxon>Bacteroidota</taxon>
        <taxon>Cytophagia</taxon>
        <taxon>Cytophagales</taxon>
        <taxon>Leadbetterellaceae</taxon>
        <taxon>Emticicia</taxon>
    </lineage>
</organism>
<dbReference type="Proteomes" id="UP000293162">
    <property type="component" value="Unassembled WGS sequence"/>
</dbReference>
<reference evidence="1 2" key="1">
    <citation type="submission" date="2019-02" db="EMBL/GenBank/DDBJ databases">
        <title>Bacterial novel species Emticicia sp. 17J42-9 isolated from soil.</title>
        <authorList>
            <person name="Jung H.-Y."/>
        </authorList>
    </citation>
    <scope>NUCLEOTIDE SEQUENCE [LARGE SCALE GENOMIC DNA]</scope>
    <source>
        <strain evidence="1 2">17J42-9</strain>
    </source>
</reference>
<dbReference type="RefSeq" id="WP_130023217.1">
    <property type="nucleotide sequence ID" value="NZ_SEWF01000040.1"/>
</dbReference>
<dbReference type="AlphaFoldDB" id="A0A4V1ZCR8"/>
<name>A0A4V1ZCR8_9BACT</name>
<protein>
    <recommendedName>
        <fullName evidence="3">DUF2490 domain-containing protein</fullName>
    </recommendedName>
</protein>